<keyword evidence="2" id="KW-1185">Reference proteome</keyword>
<comment type="caution">
    <text evidence="1">The sequence shown here is derived from an EMBL/GenBank/DDBJ whole genome shotgun (WGS) entry which is preliminary data.</text>
</comment>
<gene>
    <name evidence="1" type="ORF">VNO80_21175</name>
</gene>
<evidence type="ECO:0000313" key="2">
    <source>
        <dbReference type="Proteomes" id="UP001374584"/>
    </source>
</evidence>
<reference evidence="1 2" key="1">
    <citation type="submission" date="2024-01" db="EMBL/GenBank/DDBJ databases">
        <title>The genomes of 5 underutilized Papilionoideae crops provide insights into root nodulation and disease resistanc.</title>
        <authorList>
            <person name="Jiang F."/>
        </authorList>
    </citation>
    <scope>NUCLEOTIDE SEQUENCE [LARGE SCALE GENOMIC DNA]</scope>
    <source>
        <strain evidence="1">JINMINGXINNONG_FW02</strain>
        <tissue evidence="1">Leaves</tissue>
    </source>
</reference>
<dbReference type="AlphaFoldDB" id="A0AAN9QST9"/>
<name>A0AAN9QST9_PHACN</name>
<dbReference type="Proteomes" id="UP001374584">
    <property type="component" value="Unassembled WGS sequence"/>
</dbReference>
<sequence>MSQFSLKHYKLLLIIVDESYDLRSSVGGVRKRVKTDVQKPNHSLAGSHGVYLRRRQKLKTGSSSCAPTTVDRRR</sequence>
<proteinExistence type="predicted"/>
<organism evidence="1 2">
    <name type="scientific">Phaseolus coccineus</name>
    <name type="common">Scarlet runner bean</name>
    <name type="synonym">Phaseolus multiflorus</name>
    <dbReference type="NCBI Taxonomy" id="3886"/>
    <lineage>
        <taxon>Eukaryota</taxon>
        <taxon>Viridiplantae</taxon>
        <taxon>Streptophyta</taxon>
        <taxon>Embryophyta</taxon>
        <taxon>Tracheophyta</taxon>
        <taxon>Spermatophyta</taxon>
        <taxon>Magnoliopsida</taxon>
        <taxon>eudicotyledons</taxon>
        <taxon>Gunneridae</taxon>
        <taxon>Pentapetalae</taxon>
        <taxon>rosids</taxon>
        <taxon>fabids</taxon>
        <taxon>Fabales</taxon>
        <taxon>Fabaceae</taxon>
        <taxon>Papilionoideae</taxon>
        <taxon>50 kb inversion clade</taxon>
        <taxon>NPAAA clade</taxon>
        <taxon>indigoferoid/millettioid clade</taxon>
        <taxon>Phaseoleae</taxon>
        <taxon>Phaseolus</taxon>
    </lineage>
</organism>
<evidence type="ECO:0000313" key="1">
    <source>
        <dbReference type="EMBL" id="KAK7346652.1"/>
    </source>
</evidence>
<accession>A0AAN9QST9</accession>
<dbReference type="EMBL" id="JAYMYR010000008">
    <property type="protein sequence ID" value="KAK7346652.1"/>
    <property type="molecule type" value="Genomic_DNA"/>
</dbReference>
<protein>
    <submittedName>
        <fullName evidence="1">Uncharacterized protein</fullName>
    </submittedName>
</protein>